<feature type="transmembrane region" description="Helical" evidence="1">
    <location>
        <begin position="6"/>
        <end position="25"/>
    </location>
</feature>
<name>A0A382BEY9_9ZZZZ</name>
<keyword evidence="1" id="KW-0812">Transmembrane</keyword>
<reference evidence="2" key="1">
    <citation type="submission" date="2018-05" db="EMBL/GenBank/DDBJ databases">
        <authorList>
            <person name="Lanie J.A."/>
            <person name="Ng W.-L."/>
            <person name="Kazmierczak K.M."/>
            <person name="Andrzejewski T.M."/>
            <person name="Davidsen T.M."/>
            <person name="Wayne K.J."/>
            <person name="Tettelin H."/>
            <person name="Glass J.I."/>
            <person name="Rusch D."/>
            <person name="Podicherti R."/>
            <person name="Tsui H.-C.T."/>
            <person name="Winkler M.E."/>
        </authorList>
    </citation>
    <scope>NUCLEOTIDE SEQUENCE</scope>
</reference>
<dbReference type="EMBL" id="UINC01029535">
    <property type="protein sequence ID" value="SVB12420.1"/>
    <property type="molecule type" value="Genomic_DNA"/>
</dbReference>
<proteinExistence type="predicted"/>
<protein>
    <submittedName>
        <fullName evidence="2">Uncharacterized protein</fullName>
    </submittedName>
</protein>
<evidence type="ECO:0000256" key="1">
    <source>
        <dbReference type="SAM" id="Phobius"/>
    </source>
</evidence>
<sequence length="154" mass="17845">MKKFNFWFASISGALMIIAIMVFNIRTSPNVYADCGRWHITYQGGYITLNEKTSQYPDNPFTTTYKASKGFLEDRASWSRLYDNCEGTGDYAEFYKYKKNPFHTFQWDNESGKGSYRSSEWESGSKAECKILPKSSAPDWVKWYGHSRAINVKC</sequence>
<organism evidence="2">
    <name type="scientific">marine metagenome</name>
    <dbReference type="NCBI Taxonomy" id="408172"/>
    <lineage>
        <taxon>unclassified sequences</taxon>
        <taxon>metagenomes</taxon>
        <taxon>ecological metagenomes</taxon>
    </lineage>
</organism>
<evidence type="ECO:0000313" key="2">
    <source>
        <dbReference type="EMBL" id="SVB12420.1"/>
    </source>
</evidence>
<dbReference type="AlphaFoldDB" id="A0A382BEY9"/>
<keyword evidence="1" id="KW-0472">Membrane</keyword>
<gene>
    <name evidence="2" type="ORF">METZ01_LOCUS165274</name>
</gene>
<keyword evidence="1" id="KW-1133">Transmembrane helix</keyword>
<accession>A0A382BEY9</accession>